<dbReference type="Proteomes" id="UP000640485">
    <property type="component" value="Unassembled WGS sequence"/>
</dbReference>
<keyword evidence="2" id="KW-0812">Transmembrane</keyword>
<feature type="region of interest" description="Disordered" evidence="1">
    <location>
        <begin position="41"/>
        <end position="89"/>
    </location>
</feature>
<proteinExistence type="predicted"/>
<dbReference type="AlphaFoldDB" id="A0A934W0K9"/>
<dbReference type="EMBL" id="JAEPRQ010000005">
    <property type="protein sequence ID" value="MBK4217050.1"/>
    <property type="molecule type" value="Genomic_DNA"/>
</dbReference>
<comment type="caution">
    <text evidence="3">The sequence shown here is derived from an EMBL/GenBank/DDBJ whole genome shotgun (WGS) entry which is preliminary data.</text>
</comment>
<evidence type="ECO:0000256" key="2">
    <source>
        <dbReference type="SAM" id="Phobius"/>
    </source>
</evidence>
<dbReference type="RefSeq" id="WP_200687488.1">
    <property type="nucleotide sequence ID" value="NZ_JAEPRQ010000005.1"/>
</dbReference>
<keyword evidence="4" id="KW-1185">Reference proteome</keyword>
<feature type="transmembrane region" description="Helical" evidence="2">
    <location>
        <begin position="18"/>
        <end position="36"/>
    </location>
</feature>
<organism evidence="3 4">
    <name type="scientific">Paracoccus caeni</name>
    <dbReference type="NCBI Taxonomy" id="657651"/>
    <lineage>
        <taxon>Bacteria</taxon>
        <taxon>Pseudomonadati</taxon>
        <taxon>Pseudomonadota</taxon>
        <taxon>Alphaproteobacteria</taxon>
        <taxon>Rhodobacterales</taxon>
        <taxon>Paracoccaceae</taxon>
        <taxon>Paracoccus</taxon>
    </lineage>
</organism>
<keyword evidence="2" id="KW-0472">Membrane</keyword>
<evidence type="ECO:0000256" key="1">
    <source>
        <dbReference type="SAM" id="MobiDB-lite"/>
    </source>
</evidence>
<gene>
    <name evidence="3" type="ORF">JJJ17_14045</name>
</gene>
<protein>
    <submittedName>
        <fullName evidence="3">Uncharacterized protein</fullName>
    </submittedName>
</protein>
<evidence type="ECO:0000313" key="4">
    <source>
        <dbReference type="Proteomes" id="UP000640485"/>
    </source>
</evidence>
<accession>A0A934W0K9</accession>
<reference evidence="3" key="1">
    <citation type="submission" date="2021-01" db="EMBL/GenBank/DDBJ databases">
        <title>Paracoccus amoyensis sp. nov., isolated from the surface seawater along the coast of Xiamen Island, China.</title>
        <authorList>
            <person name="Lyu L."/>
        </authorList>
    </citation>
    <scope>NUCLEOTIDE SEQUENCE</scope>
    <source>
        <strain evidence="3">MJ17</strain>
    </source>
</reference>
<evidence type="ECO:0000313" key="3">
    <source>
        <dbReference type="EMBL" id="MBK4217050.1"/>
    </source>
</evidence>
<sequence>MSSNEPNVPQEARRHRPAIIAIVIALVVAVLAFLILSPGADEQNDGIATTEPPAGTTLTPAEGTDGAAEPQIAPDDAAPTDQETAPATN</sequence>
<name>A0A934W0K9_9RHOB</name>
<keyword evidence="2" id="KW-1133">Transmembrane helix</keyword>